<evidence type="ECO:0000313" key="2">
    <source>
        <dbReference type="Proteomes" id="UP000613512"/>
    </source>
</evidence>
<evidence type="ECO:0000313" key="1">
    <source>
        <dbReference type="EMBL" id="GGA90349.1"/>
    </source>
</evidence>
<dbReference type="RefSeq" id="WP_188386087.1">
    <property type="nucleotide sequence ID" value="NZ_BMEY01000026.1"/>
</dbReference>
<dbReference type="InterPro" id="IPR057955">
    <property type="entry name" value="SF0329-like"/>
</dbReference>
<gene>
    <name evidence="1" type="ORF">GCM10008025_36160</name>
</gene>
<comment type="caution">
    <text evidence="1">The sequence shown here is derived from an EMBL/GenBank/DDBJ whole genome shotgun (WGS) entry which is preliminary data.</text>
</comment>
<dbReference type="Proteomes" id="UP000613512">
    <property type="component" value="Unassembled WGS sequence"/>
</dbReference>
<name>A0A916SC16_9BACI</name>
<reference evidence="1" key="2">
    <citation type="submission" date="2020-09" db="EMBL/GenBank/DDBJ databases">
        <authorList>
            <person name="Sun Q."/>
            <person name="Zhou Y."/>
        </authorList>
    </citation>
    <scope>NUCLEOTIDE SEQUENCE</scope>
    <source>
        <strain evidence="1">CGMCC 1.12408</strain>
    </source>
</reference>
<keyword evidence="2" id="KW-1185">Reference proteome</keyword>
<accession>A0A916SC16</accession>
<protein>
    <submittedName>
        <fullName evidence="1">Uncharacterized protein</fullName>
    </submittedName>
</protein>
<organism evidence="1 2">
    <name type="scientific">Ornithinibacillus halotolerans</name>
    <dbReference type="NCBI Taxonomy" id="1274357"/>
    <lineage>
        <taxon>Bacteria</taxon>
        <taxon>Bacillati</taxon>
        <taxon>Bacillota</taxon>
        <taxon>Bacilli</taxon>
        <taxon>Bacillales</taxon>
        <taxon>Bacillaceae</taxon>
        <taxon>Ornithinibacillus</taxon>
    </lineage>
</organism>
<proteinExistence type="predicted"/>
<reference evidence="1" key="1">
    <citation type="journal article" date="2014" name="Int. J. Syst. Evol. Microbiol.">
        <title>Complete genome sequence of Corynebacterium casei LMG S-19264T (=DSM 44701T), isolated from a smear-ripened cheese.</title>
        <authorList>
            <consortium name="US DOE Joint Genome Institute (JGI-PGF)"/>
            <person name="Walter F."/>
            <person name="Albersmeier A."/>
            <person name="Kalinowski J."/>
            <person name="Ruckert C."/>
        </authorList>
    </citation>
    <scope>NUCLEOTIDE SEQUENCE</scope>
    <source>
        <strain evidence="1">CGMCC 1.12408</strain>
    </source>
</reference>
<dbReference type="Pfam" id="PF25753">
    <property type="entry name" value="SF0329"/>
    <property type="match status" value="1"/>
</dbReference>
<dbReference type="EMBL" id="BMEY01000026">
    <property type="protein sequence ID" value="GGA90349.1"/>
    <property type="molecule type" value="Genomic_DNA"/>
</dbReference>
<sequence length="184" mass="22077">MQWSKTKTTLERFLCDKLKGRIQIYATIYRKSHDGPSRVWITFDKKEILSASDLTYVVKHEKLYQQMKEEKQLEEIPYHPDWNDMFNSKERQELIKASETAEQIMINQNIFGSYHLYVPFMEYGSLSIEQAMNSDNVIIRAYSMLDRRLGKRRLEKLNFPTDTHPLIVHFYNLRCDVERITRCE</sequence>
<dbReference type="AlphaFoldDB" id="A0A916SC16"/>